<dbReference type="InterPro" id="IPR022673">
    <property type="entry name" value="Hexokinase_C"/>
</dbReference>
<dbReference type="GO" id="GO:0006096">
    <property type="term" value="P:glycolytic process"/>
    <property type="evidence" value="ECO:0007669"/>
    <property type="project" value="UniProtKB-KW"/>
</dbReference>
<comment type="pathway">
    <text evidence="2">Carbohydrate metabolism.</text>
</comment>
<comment type="similarity">
    <text evidence="3">Belongs to the hexokinase family.</text>
</comment>
<dbReference type="Gene3D" id="3.40.367.20">
    <property type="match status" value="1"/>
</dbReference>
<dbReference type="InterPro" id="IPR043129">
    <property type="entry name" value="ATPase_NBD"/>
</dbReference>
<dbReference type="EMBL" id="DWWJ01000021">
    <property type="protein sequence ID" value="HJC40147.1"/>
    <property type="molecule type" value="Genomic_DNA"/>
</dbReference>
<organism evidence="12 13">
    <name type="scientific">Candidatus Intestinimonas pullistercoris</name>
    <dbReference type="NCBI Taxonomy" id="2838623"/>
    <lineage>
        <taxon>Bacteria</taxon>
        <taxon>Bacillati</taxon>
        <taxon>Bacillota</taxon>
        <taxon>Clostridia</taxon>
        <taxon>Eubacteriales</taxon>
        <taxon>Intestinimonas</taxon>
    </lineage>
</organism>
<evidence type="ECO:0000313" key="13">
    <source>
        <dbReference type="Proteomes" id="UP000823882"/>
    </source>
</evidence>
<feature type="domain" description="Hexokinase C-terminal" evidence="11">
    <location>
        <begin position="207"/>
        <end position="431"/>
    </location>
</feature>
<dbReference type="GO" id="GO:0005524">
    <property type="term" value="F:ATP binding"/>
    <property type="evidence" value="ECO:0007669"/>
    <property type="project" value="UniProtKB-KW"/>
</dbReference>
<accession>A0A9D2NY85</accession>
<protein>
    <submittedName>
        <fullName evidence="12">Hexokinase</fullName>
    </submittedName>
</protein>
<dbReference type="Pfam" id="PF00349">
    <property type="entry name" value="Hexokinase_1"/>
    <property type="match status" value="1"/>
</dbReference>
<dbReference type="Pfam" id="PF03727">
    <property type="entry name" value="Hexokinase_2"/>
    <property type="match status" value="1"/>
</dbReference>
<evidence type="ECO:0000256" key="5">
    <source>
        <dbReference type="ARBA" id="ARBA00022741"/>
    </source>
</evidence>
<comment type="caution">
    <text evidence="12">The sequence shown here is derived from an EMBL/GenBank/DDBJ whole genome shotgun (WGS) entry which is preliminary data.</text>
</comment>
<comment type="pathway">
    <text evidence="1">Carbohydrate degradation.</text>
</comment>
<dbReference type="CDD" id="cd24000">
    <property type="entry name" value="ASKHA_NBD_HK"/>
    <property type="match status" value="1"/>
</dbReference>
<keyword evidence="5" id="KW-0547">Nucleotide-binding</keyword>
<reference evidence="12" key="2">
    <citation type="submission" date="2021-04" db="EMBL/GenBank/DDBJ databases">
        <authorList>
            <person name="Gilroy R."/>
        </authorList>
    </citation>
    <scope>NUCLEOTIDE SEQUENCE</scope>
    <source>
        <strain evidence="12">CHK186-1790</strain>
    </source>
</reference>
<evidence type="ECO:0000256" key="9">
    <source>
        <dbReference type="ARBA" id="ARBA00047905"/>
    </source>
</evidence>
<evidence type="ECO:0000259" key="10">
    <source>
        <dbReference type="Pfam" id="PF00349"/>
    </source>
</evidence>
<evidence type="ECO:0000256" key="1">
    <source>
        <dbReference type="ARBA" id="ARBA00004921"/>
    </source>
</evidence>
<keyword evidence="8" id="KW-0324">Glycolysis</keyword>
<comment type="catalytic activity">
    <reaction evidence="9">
        <text>D-fructose + ATP = D-fructose 6-phosphate + ADP + H(+)</text>
        <dbReference type="Rhea" id="RHEA:16125"/>
        <dbReference type="ChEBI" id="CHEBI:15378"/>
        <dbReference type="ChEBI" id="CHEBI:30616"/>
        <dbReference type="ChEBI" id="CHEBI:37721"/>
        <dbReference type="ChEBI" id="CHEBI:61527"/>
        <dbReference type="ChEBI" id="CHEBI:456216"/>
        <dbReference type="EC" id="2.7.1.1"/>
    </reaction>
    <physiologicalReaction direction="left-to-right" evidence="9">
        <dbReference type="Rhea" id="RHEA:16126"/>
    </physiologicalReaction>
</comment>
<dbReference type="PROSITE" id="PS51748">
    <property type="entry name" value="HEXOKINASE_2"/>
    <property type="match status" value="1"/>
</dbReference>
<sequence length="434" mass="46867">MTDVTKRVDAFLAEYGMDPARVDLDQCARAFQADMERGLRGDPEARMPMLPAYLAPEGDIPQDQPAIVIDAGGTNFRIGLVSLGARGPEIQDLRVFPMPGSQGPITWEEFVDQVSEAVLPLTGRSRRVGLCFSYAAEILPNGDGRVLRFSKQVQVEGSEGKELGRDLSAALAEKGAPGVTFSVLNDTVAALLGGVAALRDEVFDGFIGLIYGTGVNTCYAERREKLSRVTTPWEKGSMLINMESARFDGAPLSEFDRRLDARSVDPGLCLYEKMVSGRYQGEVIYHALRQGAEDGLFSPELAAFLRGLEDLTSVQADAFSARPYGDGLLAAACRTEADREAVYTIIDRAVERSARLVCANLGGILLQTGAGARIHRPACIVAEGSTFYKGHLFRGKLERLCAEYFTGVLGRSYAFRQVADANLIGTAAAALLHA</sequence>
<keyword evidence="7" id="KW-0067">ATP-binding</keyword>
<feature type="domain" description="Hexokinase N-terminal" evidence="10">
    <location>
        <begin position="22"/>
        <end position="193"/>
    </location>
</feature>
<evidence type="ECO:0000313" key="12">
    <source>
        <dbReference type="EMBL" id="HJC40147.1"/>
    </source>
</evidence>
<dbReference type="PANTHER" id="PTHR19443">
    <property type="entry name" value="HEXOKINASE"/>
    <property type="match status" value="1"/>
</dbReference>
<name>A0A9D2NY85_9FIRM</name>
<gene>
    <name evidence="12" type="ORF">H9701_01155</name>
</gene>
<evidence type="ECO:0000256" key="4">
    <source>
        <dbReference type="ARBA" id="ARBA00022679"/>
    </source>
</evidence>
<evidence type="ECO:0000256" key="3">
    <source>
        <dbReference type="ARBA" id="ARBA00009225"/>
    </source>
</evidence>
<reference evidence="12" key="1">
    <citation type="journal article" date="2021" name="PeerJ">
        <title>Extensive microbial diversity within the chicken gut microbiome revealed by metagenomics and culture.</title>
        <authorList>
            <person name="Gilroy R."/>
            <person name="Ravi A."/>
            <person name="Getino M."/>
            <person name="Pursley I."/>
            <person name="Horton D.L."/>
            <person name="Alikhan N.F."/>
            <person name="Baker D."/>
            <person name="Gharbi K."/>
            <person name="Hall N."/>
            <person name="Watson M."/>
            <person name="Adriaenssens E.M."/>
            <person name="Foster-Nyarko E."/>
            <person name="Jarju S."/>
            <person name="Secka A."/>
            <person name="Antonio M."/>
            <person name="Oren A."/>
            <person name="Chaudhuri R.R."/>
            <person name="La Ragione R."/>
            <person name="Hildebrand F."/>
            <person name="Pallen M.J."/>
        </authorList>
    </citation>
    <scope>NUCLEOTIDE SEQUENCE</scope>
    <source>
        <strain evidence="12">CHK186-1790</strain>
    </source>
</reference>
<evidence type="ECO:0000259" key="11">
    <source>
        <dbReference type="Pfam" id="PF03727"/>
    </source>
</evidence>
<dbReference type="PANTHER" id="PTHR19443:SF16">
    <property type="entry name" value="HEXOKINASE TYPE 1-RELATED"/>
    <property type="match status" value="1"/>
</dbReference>
<dbReference type="GO" id="GO:0008865">
    <property type="term" value="F:fructokinase activity"/>
    <property type="evidence" value="ECO:0007669"/>
    <property type="project" value="TreeGrafter"/>
</dbReference>
<dbReference type="SUPFAM" id="SSF53067">
    <property type="entry name" value="Actin-like ATPase domain"/>
    <property type="match status" value="2"/>
</dbReference>
<dbReference type="GO" id="GO:0004340">
    <property type="term" value="F:glucokinase activity"/>
    <property type="evidence" value="ECO:0007669"/>
    <property type="project" value="TreeGrafter"/>
</dbReference>
<dbReference type="AlphaFoldDB" id="A0A9D2NY85"/>
<dbReference type="PRINTS" id="PR00475">
    <property type="entry name" value="HEXOKINASE"/>
</dbReference>
<dbReference type="Proteomes" id="UP000823882">
    <property type="component" value="Unassembled WGS sequence"/>
</dbReference>
<dbReference type="InterPro" id="IPR022672">
    <property type="entry name" value="Hexokinase_N"/>
</dbReference>
<dbReference type="GO" id="GO:0006006">
    <property type="term" value="P:glucose metabolic process"/>
    <property type="evidence" value="ECO:0007669"/>
    <property type="project" value="TreeGrafter"/>
</dbReference>
<proteinExistence type="inferred from homology"/>
<dbReference type="GO" id="GO:0005536">
    <property type="term" value="F:D-glucose binding"/>
    <property type="evidence" value="ECO:0007669"/>
    <property type="project" value="InterPro"/>
</dbReference>
<evidence type="ECO:0000256" key="6">
    <source>
        <dbReference type="ARBA" id="ARBA00022777"/>
    </source>
</evidence>
<evidence type="ECO:0000256" key="7">
    <source>
        <dbReference type="ARBA" id="ARBA00022840"/>
    </source>
</evidence>
<dbReference type="GO" id="GO:0001678">
    <property type="term" value="P:intracellular glucose homeostasis"/>
    <property type="evidence" value="ECO:0007669"/>
    <property type="project" value="InterPro"/>
</dbReference>
<dbReference type="Gene3D" id="3.30.420.40">
    <property type="match status" value="1"/>
</dbReference>
<keyword evidence="6" id="KW-0418">Kinase</keyword>
<keyword evidence="4" id="KW-0808">Transferase</keyword>
<evidence type="ECO:0000256" key="2">
    <source>
        <dbReference type="ARBA" id="ARBA00005007"/>
    </source>
</evidence>
<evidence type="ECO:0000256" key="8">
    <source>
        <dbReference type="ARBA" id="ARBA00023152"/>
    </source>
</evidence>
<dbReference type="InterPro" id="IPR001312">
    <property type="entry name" value="Hexokinase"/>
</dbReference>